<evidence type="ECO:0000313" key="1">
    <source>
        <dbReference type="EMBL" id="KAK3076976.1"/>
    </source>
</evidence>
<reference evidence="1" key="1">
    <citation type="submission" date="2024-09" db="EMBL/GenBank/DDBJ databases">
        <title>Black Yeasts Isolated from many extreme environments.</title>
        <authorList>
            <person name="Coleine C."/>
            <person name="Stajich J.E."/>
            <person name="Selbmann L."/>
        </authorList>
    </citation>
    <scope>NUCLEOTIDE SEQUENCE</scope>
    <source>
        <strain evidence="1">CCFEE 5737</strain>
    </source>
</reference>
<dbReference type="Proteomes" id="UP001186974">
    <property type="component" value="Unassembled WGS sequence"/>
</dbReference>
<evidence type="ECO:0000313" key="2">
    <source>
        <dbReference type="Proteomes" id="UP001186974"/>
    </source>
</evidence>
<protein>
    <submittedName>
        <fullName evidence="1">Uncharacterized protein</fullName>
    </submittedName>
</protein>
<dbReference type="EMBL" id="JAWDJW010003340">
    <property type="protein sequence ID" value="KAK3076976.1"/>
    <property type="molecule type" value="Genomic_DNA"/>
</dbReference>
<accession>A0ACC3DJZ4</accession>
<keyword evidence="2" id="KW-1185">Reference proteome</keyword>
<proteinExistence type="predicted"/>
<sequence>MLAAGLSPEVGVYDEDRKGFGDRGGEEAPPNQQSTDTTPTSDAHGLKGWHVQLSCHTQTTQASTWYGGSVPLPLAMRSDRDCILALSMNDQPLTPAHGYPVRAILPGIAGARSVKWLDSITVASAESPNFYQKHDYKILPPDATDAESAEKYWGVVEGLNDMPVNSAIAFPGQGEQVERDADGKVEVRRYALPGGDHGPVVRVQVSGDEGERWVDAELDFGGLDTEKDGGREVKWAWCLWKAKVGLEKGDGKRLLSRAYDQGGNVQPERCEWNLRGVAYNGYGEVRDLHVV</sequence>
<organism evidence="1 2">
    <name type="scientific">Coniosporium uncinatum</name>
    <dbReference type="NCBI Taxonomy" id="93489"/>
    <lineage>
        <taxon>Eukaryota</taxon>
        <taxon>Fungi</taxon>
        <taxon>Dikarya</taxon>
        <taxon>Ascomycota</taxon>
        <taxon>Pezizomycotina</taxon>
        <taxon>Dothideomycetes</taxon>
        <taxon>Dothideomycetes incertae sedis</taxon>
        <taxon>Coniosporium</taxon>
    </lineage>
</organism>
<comment type="caution">
    <text evidence="1">The sequence shown here is derived from an EMBL/GenBank/DDBJ whole genome shotgun (WGS) entry which is preliminary data.</text>
</comment>
<gene>
    <name evidence="1" type="ORF">LTS18_011510</name>
</gene>
<name>A0ACC3DJZ4_9PEZI</name>